<keyword evidence="11" id="KW-0198">Cysteine biosynthesis</keyword>
<dbReference type="InterPro" id="IPR007202">
    <property type="entry name" value="4Fe-4S_dom"/>
</dbReference>
<evidence type="ECO:0000256" key="3">
    <source>
        <dbReference type="ARBA" id="ARBA00022485"/>
    </source>
</evidence>
<name>A0ABU0LTT0_9HYPH</name>
<dbReference type="PROSITE" id="PS51656">
    <property type="entry name" value="4FE4S"/>
    <property type="match status" value="1"/>
</dbReference>
<dbReference type="GO" id="GO:0004783">
    <property type="term" value="F:sulfite reductase (NADPH) activity"/>
    <property type="evidence" value="ECO:0007669"/>
    <property type="project" value="UniProtKB-EC"/>
</dbReference>
<dbReference type="PROSITE" id="PS51384">
    <property type="entry name" value="FAD_FR"/>
    <property type="match status" value="1"/>
</dbReference>
<dbReference type="Proteomes" id="UP001235094">
    <property type="component" value="Unassembled WGS sequence"/>
</dbReference>
<evidence type="ECO:0000256" key="9">
    <source>
        <dbReference type="ARBA" id="ARBA00023004"/>
    </source>
</evidence>
<dbReference type="Gene3D" id="3.40.50.80">
    <property type="entry name" value="Nucleotide-binding domain of ferredoxin-NADP reductase (FNR) module"/>
    <property type="match status" value="1"/>
</dbReference>
<keyword evidence="5" id="KW-0288">FMN</keyword>
<evidence type="ECO:0000256" key="6">
    <source>
        <dbReference type="ARBA" id="ARBA00022723"/>
    </source>
</evidence>
<dbReference type="EC" id="1.8.1.2" evidence="14"/>
<dbReference type="PANTHER" id="PTHR19384">
    <property type="entry name" value="NITRIC OXIDE SYNTHASE-RELATED"/>
    <property type="match status" value="1"/>
</dbReference>
<comment type="caution">
    <text evidence="14">The sequence shown here is derived from an EMBL/GenBank/DDBJ whole genome shotgun (WGS) entry which is preliminary data.</text>
</comment>
<dbReference type="SUPFAM" id="SSF63380">
    <property type="entry name" value="Riboflavin synthase domain-like"/>
    <property type="match status" value="1"/>
</dbReference>
<keyword evidence="6" id="KW-0479">Metal-binding</keyword>
<dbReference type="Gene3D" id="1.10.15.40">
    <property type="entry name" value="Electron transport complex subunit B, putative Fe-S cluster"/>
    <property type="match status" value="1"/>
</dbReference>
<dbReference type="CDD" id="cd06199">
    <property type="entry name" value="SiR"/>
    <property type="match status" value="1"/>
</dbReference>
<dbReference type="RefSeq" id="WP_306890798.1">
    <property type="nucleotide sequence ID" value="NZ_JAUSVR010000010.1"/>
</dbReference>
<feature type="domain" description="FAD-binding FR-type" evidence="12">
    <location>
        <begin position="175"/>
        <end position="388"/>
    </location>
</feature>
<comment type="cofactor">
    <cofactor evidence="1">
        <name>FMN</name>
        <dbReference type="ChEBI" id="CHEBI:58210"/>
    </cofactor>
</comment>
<keyword evidence="15" id="KW-1185">Reference proteome</keyword>
<dbReference type="SUPFAM" id="SSF52343">
    <property type="entry name" value="Ferredoxin reductase-like, C-terminal NADP-linked domain"/>
    <property type="match status" value="1"/>
</dbReference>
<dbReference type="InterPro" id="IPR003097">
    <property type="entry name" value="CysJ-like_FAD-binding"/>
</dbReference>
<dbReference type="Gene3D" id="2.40.30.10">
    <property type="entry name" value="Translation factors"/>
    <property type="match status" value="1"/>
</dbReference>
<keyword evidence="11" id="KW-0028">Amino-acid biosynthesis</keyword>
<keyword evidence="7" id="KW-0274">FAD</keyword>
<evidence type="ECO:0000256" key="2">
    <source>
        <dbReference type="ARBA" id="ARBA00001974"/>
    </source>
</evidence>
<evidence type="ECO:0000256" key="1">
    <source>
        <dbReference type="ARBA" id="ARBA00001917"/>
    </source>
</evidence>
<sequence>MNAPTPVPPIISFFPETAPFNEEQRAWLNGFFAGMLAPQGAPTALSATENAAQMPATVDDGADDGAPWHDASMPLDERLRLAEGKPLPRRMMAAMAQQDCGQCGYLCETYAAAIASAKETKLNLCAPGGKETTRALKALAAELGAQPPDAVPARAGNVAPDTHGTALPAAPCSRDNPALVTLTARHRLNKDGSEKETWHVEFDIDQSGLDYAVGDSFGVFPENDPGLVAALLEALGATSQDMVGERHAADVLARDICLGAAPDSLFQLLTYHTGGEMRRKARALAAGEDPDGDAATLDVLAAIEKFGRPRIAPEVLIEALEPLQPRLYSISSSPKATPGRLSLTVDTVRYRVGDRTRLGVGSTFLAGRLDQATPMRAYVQKAHGFALPTDPATPVIMVGPGTGIAPFRAFLWERMAMKAPGRNWLFFGHQRSDCDFFYEDELVGMRASGHLPRLTLAWSRDASEKVYVQDRMREVGADLFGWLEDGAHFYICGDAKRMARDVEHALVDIVAAHGTRSSADAQAYVIALKRAGRYQADVY</sequence>
<gene>
    <name evidence="14" type="ORF">QOZ99_003014</name>
</gene>
<dbReference type="InterPro" id="IPR023173">
    <property type="entry name" value="NADPH_Cyt_P450_Rdtase_alpha"/>
</dbReference>
<dbReference type="InterPro" id="IPR017927">
    <property type="entry name" value="FAD-bd_FR_type"/>
</dbReference>
<evidence type="ECO:0000256" key="10">
    <source>
        <dbReference type="ARBA" id="ARBA00023014"/>
    </source>
</evidence>
<dbReference type="InterPro" id="IPR001709">
    <property type="entry name" value="Flavoprot_Pyr_Nucl_cyt_Rdtase"/>
</dbReference>
<evidence type="ECO:0000256" key="11">
    <source>
        <dbReference type="ARBA" id="ARBA00023192"/>
    </source>
</evidence>
<organism evidence="14 15">
    <name type="scientific">Ancylobacter amanitiformis</name>
    <dbReference type="NCBI Taxonomy" id="217069"/>
    <lineage>
        <taxon>Bacteria</taxon>
        <taxon>Pseudomonadati</taxon>
        <taxon>Pseudomonadota</taxon>
        <taxon>Alphaproteobacteria</taxon>
        <taxon>Hyphomicrobiales</taxon>
        <taxon>Xanthobacteraceae</taxon>
        <taxon>Ancylobacter</taxon>
    </lineage>
</organism>
<dbReference type="InterPro" id="IPR017938">
    <property type="entry name" value="Riboflavin_synthase-like_b-brl"/>
</dbReference>
<accession>A0ABU0LTT0</accession>
<keyword evidence="10" id="KW-0411">Iron-sulfur</keyword>
<evidence type="ECO:0000256" key="8">
    <source>
        <dbReference type="ARBA" id="ARBA00023002"/>
    </source>
</evidence>
<evidence type="ECO:0000259" key="12">
    <source>
        <dbReference type="PROSITE" id="PS51384"/>
    </source>
</evidence>
<dbReference type="Pfam" id="PF00175">
    <property type="entry name" value="NAD_binding_1"/>
    <property type="match status" value="1"/>
</dbReference>
<comment type="cofactor">
    <cofactor evidence="2">
        <name>FAD</name>
        <dbReference type="ChEBI" id="CHEBI:57692"/>
    </cofactor>
</comment>
<dbReference type="EMBL" id="JAUSVR010000010">
    <property type="protein sequence ID" value="MDQ0512112.1"/>
    <property type="molecule type" value="Genomic_DNA"/>
</dbReference>
<keyword evidence="3" id="KW-0004">4Fe-4S</keyword>
<dbReference type="InterPro" id="IPR039261">
    <property type="entry name" value="FNR_nucleotide-bd"/>
</dbReference>
<dbReference type="PRINTS" id="PR00371">
    <property type="entry name" value="FPNCR"/>
</dbReference>
<dbReference type="NCBIfam" id="NF004859">
    <property type="entry name" value="PRK06214.1"/>
    <property type="match status" value="1"/>
</dbReference>
<keyword evidence="9" id="KW-0408">Iron</keyword>
<evidence type="ECO:0000256" key="5">
    <source>
        <dbReference type="ARBA" id="ARBA00022643"/>
    </source>
</evidence>
<dbReference type="Gene3D" id="1.20.990.10">
    <property type="entry name" value="NADPH-cytochrome p450 Reductase, Chain A, domain 3"/>
    <property type="match status" value="1"/>
</dbReference>
<dbReference type="Pfam" id="PF00667">
    <property type="entry name" value="FAD_binding_1"/>
    <property type="match status" value="2"/>
</dbReference>
<dbReference type="PANTHER" id="PTHR19384:SF128">
    <property type="entry name" value="NADPH OXIDOREDUCTASE A"/>
    <property type="match status" value="1"/>
</dbReference>
<evidence type="ECO:0000313" key="14">
    <source>
        <dbReference type="EMBL" id="MDQ0512112.1"/>
    </source>
</evidence>
<protein>
    <submittedName>
        <fullName evidence="14">Sulfite reductase (NADPH) flavoprotein alpha-component</fullName>
        <ecNumber evidence="14">1.8.1.2</ecNumber>
    </submittedName>
</protein>
<reference evidence="14 15" key="1">
    <citation type="submission" date="2023-07" db="EMBL/GenBank/DDBJ databases">
        <title>Genomic Encyclopedia of Type Strains, Phase IV (KMG-IV): sequencing the most valuable type-strain genomes for metagenomic binning, comparative biology and taxonomic classification.</title>
        <authorList>
            <person name="Goeker M."/>
        </authorList>
    </citation>
    <scope>NUCLEOTIDE SEQUENCE [LARGE SCALE GENOMIC DNA]</scope>
    <source>
        <strain evidence="14 15">DSM 15561</strain>
    </source>
</reference>
<evidence type="ECO:0000313" key="15">
    <source>
        <dbReference type="Proteomes" id="UP001235094"/>
    </source>
</evidence>
<evidence type="ECO:0000259" key="13">
    <source>
        <dbReference type="PROSITE" id="PS51656"/>
    </source>
</evidence>
<dbReference type="InterPro" id="IPR001433">
    <property type="entry name" value="OxRdtase_FAD/NAD-bd"/>
</dbReference>
<keyword evidence="8 14" id="KW-0560">Oxidoreductase</keyword>
<feature type="domain" description="4Fe-4S" evidence="13">
    <location>
        <begin position="83"/>
        <end position="142"/>
    </location>
</feature>
<proteinExistence type="predicted"/>
<evidence type="ECO:0000256" key="4">
    <source>
        <dbReference type="ARBA" id="ARBA00022630"/>
    </source>
</evidence>
<evidence type="ECO:0000256" key="7">
    <source>
        <dbReference type="ARBA" id="ARBA00022827"/>
    </source>
</evidence>
<keyword evidence="4" id="KW-0285">Flavoprotein</keyword>